<gene>
    <name evidence="1" type="ORF">AVEN_221843_1</name>
</gene>
<dbReference type="Proteomes" id="UP000499080">
    <property type="component" value="Unassembled WGS sequence"/>
</dbReference>
<dbReference type="AlphaFoldDB" id="A0A4Y2FTM0"/>
<reference evidence="1 2" key="1">
    <citation type="journal article" date="2019" name="Sci. Rep.">
        <title>Orb-weaving spider Araneus ventricosus genome elucidates the spidroin gene catalogue.</title>
        <authorList>
            <person name="Kono N."/>
            <person name="Nakamura H."/>
            <person name="Ohtoshi R."/>
            <person name="Moran D.A.P."/>
            <person name="Shinohara A."/>
            <person name="Yoshida Y."/>
            <person name="Fujiwara M."/>
            <person name="Mori M."/>
            <person name="Tomita M."/>
            <person name="Arakawa K."/>
        </authorList>
    </citation>
    <scope>NUCLEOTIDE SEQUENCE [LARGE SCALE GENOMIC DNA]</scope>
</reference>
<protein>
    <submittedName>
        <fullName evidence="1">Uncharacterized protein</fullName>
    </submittedName>
</protein>
<keyword evidence="2" id="KW-1185">Reference proteome</keyword>
<name>A0A4Y2FTM0_ARAVE</name>
<evidence type="ECO:0000313" key="1">
    <source>
        <dbReference type="EMBL" id="GBM44603.1"/>
    </source>
</evidence>
<proteinExistence type="predicted"/>
<accession>A0A4Y2FTM0</accession>
<comment type="caution">
    <text evidence="1">The sequence shown here is derived from an EMBL/GenBank/DDBJ whole genome shotgun (WGS) entry which is preliminary data.</text>
</comment>
<sequence length="96" mass="10663">MTGKSFTEVLLQAKPMNPDLGDKFGHFGNKTKLLENSRAMVLSLQGTKLQRTFVRLLCDVASCQKRYQASYSNEELIVLGALTAVQAGEMTDIECY</sequence>
<dbReference type="EMBL" id="BGPR01001070">
    <property type="protein sequence ID" value="GBM44603.1"/>
    <property type="molecule type" value="Genomic_DNA"/>
</dbReference>
<organism evidence="1 2">
    <name type="scientific">Araneus ventricosus</name>
    <name type="common">Orbweaver spider</name>
    <name type="synonym">Epeira ventricosa</name>
    <dbReference type="NCBI Taxonomy" id="182803"/>
    <lineage>
        <taxon>Eukaryota</taxon>
        <taxon>Metazoa</taxon>
        <taxon>Ecdysozoa</taxon>
        <taxon>Arthropoda</taxon>
        <taxon>Chelicerata</taxon>
        <taxon>Arachnida</taxon>
        <taxon>Araneae</taxon>
        <taxon>Araneomorphae</taxon>
        <taxon>Entelegynae</taxon>
        <taxon>Araneoidea</taxon>
        <taxon>Araneidae</taxon>
        <taxon>Araneus</taxon>
    </lineage>
</organism>
<evidence type="ECO:0000313" key="2">
    <source>
        <dbReference type="Proteomes" id="UP000499080"/>
    </source>
</evidence>